<dbReference type="GO" id="GO:0005886">
    <property type="term" value="C:plasma membrane"/>
    <property type="evidence" value="ECO:0007669"/>
    <property type="project" value="UniProtKB-SubCell"/>
</dbReference>
<protein>
    <recommendedName>
        <fullName evidence="3">histidine kinase</fullName>
        <ecNumber evidence="3">2.7.13.3</ecNumber>
    </recommendedName>
</protein>
<dbReference type="PANTHER" id="PTHR45528:SF1">
    <property type="entry name" value="SENSOR HISTIDINE KINASE CPXA"/>
    <property type="match status" value="1"/>
</dbReference>
<dbReference type="Pfam" id="PF00672">
    <property type="entry name" value="HAMP"/>
    <property type="match status" value="1"/>
</dbReference>
<evidence type="ECO:0000256" key="5">
    <source>
        <dbReference type="ARBA" id="ARBA00022553"/>
    </source>
</evidence>
<evidence type="ECO:0000313" key="15">
    <source>
        <dbReference type="Proteomes" id="UP000005341"/>
    </source>
</evidence>
<dbReference type="Gene3D" id="6.10.340.10">
    <property type="match status" value="1"/>
</dbReference>
<feature type="domain" description="HAMP" evidence="13">
    <location>
        <begin position="190"/>
        <end position="244"/>
    </location>
</feature>
<dbReference type="InterPro" id="IPR038515">
    <property type="entry name" value="CpxA_peri_sf"/>
</dbReference>
<keyword evidence="12" id="KW-1133">Transmembrane helix</keyword>
<dbReference type="GO" id="GO:0005524">
    <property type="term" value="F:ATP binding"/>
    <property type="evidence" value="ECO:0007669"/>
    <property type="project" value="UniProtKB-KW"/>
</dbReference>
<dbReference type="SUPFAM" id="SSF158472">
    <property type="entry name" value="HAMP domain-like"/>
    <property type="match status" value="1"/>
</dbReference>
<accession>A0A828PZ87</accession>
<keyword evidence="8" id="KW-0418">Kinase</keyword>
<evidence type="ECO:0000256" key="1">
    <source>
        <dbReference type="ARBA" id="ARBA00000085"/>
    </source>
</evidence>
<dbReference type="CDD" id="cd06225">
    <property type="entry name" value="HAMP"/>
    <property type="match status" value="1"/>
</dbReference>
<evidence type="ECO:0000256" key="8">
    <source>
        <dbReference type="ARBA" id="ARBA00022777"/>
    </source>
</evidence>
<dbReference type="GO" id="GO:0000155">
    <property type="term" value="F:phosphorelay sensor kinase activity"/>
    <property type="evidence" value="ECO:0007669"/>
    <property type="project" value="TreeGrafter"/>
</dbReference>
<feature type="transmembrane region" description="Helical" evidence="12">
    <location>
        <begin position="21"/>
        <end position="41"/>
    </location>
</feature>
<evidence type="ECO:0000256" key="12">
    <source>
        <dbReference type="SAM" id="Phobius"/>
    </source>
</evidence>
<dbReference type="PROSITE" id="PS50885">
    <property type="entry name" value="HAMP"/>
    <property type="match status" value="1"/>
</dbReference>
<organism evidence="14 15">
    <name type="scientific">Actinobacillus pleuropneumoniae serovar 6 str. Femo</name>
    <dbReference type="NCBI Taxonomy" id="754256"/>
    <lineage>
        <taxon>Bacteria</taxon>
        <taxon>Pseudomonadati</taxon>
        <taxon>Pseudomonadota</taxon>
        <taxon>Gammaproteobacteria</taxon>
        <taxon>Pasteurellales</taxon>
        <taxon>Pasteurellaceae</taxon>
        <taxon>Actinobacillus</taxon>
    </lineage>
</organism>
<dbReference type="Proteomes" id="UP000005341">
    <property type="component" value="Unassembled WGS sequence"/>
</dbReference>
<evidence type="ECO:0000256" key="9">
    <source>
        <dbReference type="ARBA" id="ARBA00022840"/>
    </source>
</evidence>
<dbReference type="EC" id="2.7.13.3" evidence="3"/>
<sequence>MSKYIAYILSKIKSVRNYLAYQLFAYFGLTFAILLAITLAIPNFDARSFLPIETDERDFFQQESHSTEMQYNLDEIFERKLSVATTNGFDVILLDWKTGVFVGVDPHTIKSFQVFLYRADSPAEPLQRRFGNLEIYGPFLVKSNKREYFQYFAQSVDPQEELFNQIFDSPWLMLLIVLGVSIPILLWLSWKISRPVKALRLSANAVATGNFAINPALETEGINELREVGKSFNQMITSLQDLTLHQQL</sequence>
<keyword evidence="9" id="KW-0067">ATP-binding</keyword>
<feature type="transmembrane region" description="Helical" evidence="12">
    <location>
        <begin position="171"/>
        <end position="190"/>
    </location>
</feature>
<dbReference type="Gene3D" id="3.30.450.210">
    <property type="entry name" value="Two-component sensor protein CpxA, periplasmic domain"/>
    <property type="match status" value="1"/>
</dbReference>
<evidence type="ECO:0000256" key="10">
    <source>
        <dbReference type="ARBA" id="ARBA00023012"/>
    </source>
</evidence>
<comment type="caution">
    <text evidence="14">The sequence shown here is derived from an EMBL/GenBank/DDBJ whole genome shotgun (WGS) entry which is preliminary data.</text>
</comment>
<name>A0A828PZ87_ACTPL</name>
<dbReference type="InterPro" id="IPR050398">
    <property type="entry name" value="HssS/ArlS-like"/>
</dbReference>
<evidence type="ECO:0000313" key="14">
    <source>
        <dbReference type="EMBL" id="EFM92342.1"/>
    </source>
</evidence>
<keyword evidence="5" id="KW-0597">Phosphoprotein</keyword>
<keyword evidence="10" id="KW-0902">Two-component regulatory system</keyword>
<keyword evidence="6" id="KW-0808">Transferase</keyword>
<evidence type="ECO:0000256" key="3">
    <source>
        <dbReference type="ARBA" id="ARBA00012438"/>
    </source>
</evidence>
<dbReference type="PANTHER" id="PTHR45528">
    <property type="entry name" value="SENSOR HISTIDINE KINASE CPXA"/>
    <property type="match status" value="1"/>
</dbReference>
<evidence type="ECO:0000259" key="13">
    <source>
        <dbReference type="PROSITE" id="PS50885"/>
    </source>
</evidence>
<proteinExistence type="predicted"/>
<evidence type="ECO:0000256" key="11">
    <source>
        <dbReference type="ARBA" id="ARBA00023136"/>
    </source>
</evidence>
<keyword evidence="4" id="KW-1003">Cell membrane</keyword>
<comment type="catalytic activity">
    <reaction evidence="1">
        <text>ATP + protein L-histidine = ADP + protein N-phospho-L-histidine.</text>
        <dbReference type="EC" id="2.7.13.3"/>
    </reaction>
</comment>
<dbReference type="InterPro" id="IPR003660">
    <property type="entry name" value="HAMP_dom"/>
</dbReference>
<keyword evidence="11 12" id="KW-0472">Membrane</keyword>
<evidence type="ECO:0000256" key="7">
    <source>
        <dbReference type="ARBA" id="ARBA00022741"/>
    </source>
</evidence>
<dbReference type="SMART" id="SM00304">
    <property type="entry name" value="HAMP"/>
    <property type="match status" value="1"/>
</dbReference>
<reference evidence="14 15" key="1">
    <citation type="journal article" date="2010" name="J. Bacteriol.">
        <title>Comparative genomic characterization of Actinobacillus pleuropneumoniae.</title>
        <authorList>
            <person name="Xu Z."/>
            <person name="Chen X."/>
            <person name="Li L."/>
            <person name="Li T."/>
            <person name="Wang S."/>
            <person name="Chen H."/>
            <person name="Zhou R."/>
        </authorList>
    </citation>
    <scope>NUCLEOTIDE SEQUENCE [LARGE SCALE GENOMIC DNA]</scope>
    <source>
        <strain evidence="14 15">Femo</strain>
    </source>
</reference>
<evidence type="ECO:0000256" key="2">
    <source>
        <dbReference type="ARBA" id="ARBA00004651"/>
    </source>
</evidence>
<gene>
    <name evidence="14" type="ORF">appser6_7000</name>
</gene>
<dbReference type="EMBL" id="ADOG01000010">
    <property type="protein sequence ID" value="EFM92342.1"/>
    <property type="molecule type" value="Genomic_DNA"/>
</dbReference>
<keyword evidence="12" id="KW-0812">Transmembrane</keyword>
<comment type="subcellular location">
    <subcellularLocation>
        <location evidence="2">Cell membrane</location>
        <topology evidence="2">Multi-pass membrane protein</topology>
    </subcellularLocation>
</comment>
<keyword evidence="7" id="KW-0547">Nucleotide-binding</keyword>
<dbReference type="AlphaFoldDB" id="A0A828PZ87"/>
<evidence type="ECO:0000256" key="6">
    <source>
        <dbReference type="ARBA" id="ARBA00022679"/>
    </source>
</evidence>
<evidence type="ECO:0000256" key="4">
    <source>
        <dbReference type="ARBA" id="ARBA00022475"/>
    </source>
</evidence>